<proteinExistence type="predicted"/>
<reference evidence="1" key="1">
    <citation type="submission" date="2021-04" db="EMBL/GenBank/DDBJ databases">
        <title>Oceanospirillales bacteria with DddD are important DMSP degraders in coastal seawater.</title>
        <authorList>
            <person name="Liu J."/>
        </authorList>
    </citation>
    <scope>NUCLEOTIDE SEQUENCE</scope>
    <source>
        <strain evidence="1">GY6</strain>
    </source>
</reference>
<organism evidence="1 2">
    <name type="scientific">Amphritea atlantica</name>
    <dbReference type="NCBI Taxonomy" id="355243"/>
    <lineage>
        <taxon>Bacteria</taxon>
        <taxon>Pseudomonadati</taxon>
        <taxon>Pseudomonadota</taxon>
        <taxon>Gammaproteobacteria</taxon>
        <taxon>Oceanospirillales</taxon>
        <taxon>Oceanospirillaceae</taxon>
        <taxon>Amphritea</taxon>
    </lineage>
</organism>
<gene>
    <name evidence="1" type="ORF">KDX31_05475</name>
</gene>
<keyword evidence="2" id="KW-1185">Reference proteome</keyword>
<dbReference type="EMBL" id="CP073344">
    <property type="protein sequence ID" value="UTW04455.1"/>
    <property type="molecule type" value="Genomic_DNA"/>
</dbReference>
<sequence>MLRIFRFRTLRITLLLIVLFVVAMNAWLTSVRIQSWNRPVWVVLYPINGDGRRDTEAYINALSAEHFDDIEQFFQREGRRYQVNLDSVAEFYLAPALLLQPPEIELDASLFERIFWSLHMRWWSWRNDSWSGPEPDVRIYLRYFSPRESQQLSHSLGLQKGMIGLVNGFASVDYMGTNNFVIAHELMHTFGASDKYNPDTNEPLYPEGYADPDQAPLLPQVRAEVMAGRVKVSPGWLLMPQSLNDVVVGPLTANEIGWHEPLE</sequence>
<accession>A0ABY5GWS6</accession>
<dbReference type="Proteomes" id="UP001059950">
    <property type="component" value="Chromosome"/>
</dbReference>
<protein>
    <submittedName>
        <fullName evidence="1">Uncharacterized protein</fullName>
    </submittedName>
</protein>
<name>A0ABY5GWS6_9GAMM</name>
<evidence type="ECO:0000313" key="2">
    <source>
        <dbReference type="Proteomes" id="UP001059950"/>
    </source>
</evidence>
<evidence type="ECO:0000313" key="1">
    <source>
        <dbReference type="EMBL" id="UTW04455.1"/>
    </source>
</evidence>